<dbReference type="InterPro" id="IPR051828">
    <property type="entry name" value="HAD-like_hydrolase_domain"/>
</dbReference>
<evidence type="ECO:0000313" key="4">
    <source>
        <dbReference type="Proteomes" id="UP000060043"/>
    </source>
</evidence>
<sequence length="215" mass="24691">MDKIACVDLGDTLVAFEPRRYQLIYDFLRDNGYNLSLSKVYRAYVRSLSKFNFPDDNGVNPFDVKDFLYELGLDPSNEKLTKKISSISRGSEYHIYDDAIDFLEYLRSEGYKTALVSNATPRARNVVYSLGLHKYLDILIFSFEVGVVKPNPKIFTYVREKLGEPDFHLGDIAEMDIQGAKRATLKRGILLDRFGFYGTDIKTLKDVIRSLEALR</sequence>
<dbReference type="Pfam" id="PF00702">
    <property type="entry name" value="Hydrolase"/>
    <property type="match status" value="1"/>
</dbReference>
<dbReference type="InterPro" id="IPR023214">
    <property type="entry name" value="HAD_sf"/>
</dbReference>
<dbReference type="Proteomes" id="UP000060043">
    <property type="component" value="Chromosome"/>
</dbReference>
<evidence type="ECO:0000256" key="1">
    <source>
        <dbReference type="ARBA" id="ARBA00007958"/>
    </source>
</evidence>
<dbReference type="Gene3D" id="3.40.50.1000">
    <property type="entry name" value="HAD superfamily/HAD-like"/>
    <property type="match status" value="1"/>
</dbReference>
<name>A0A0U2WTF7_9CREN</name>
<dbReference type="EMBL" id="CP013695">
    <property type="protein sequence ID" value="ALU32107.1"/>
    <property type="molecule type" value="Genomic_DNA"/>
</dbReference>
<gene>
    <name evidence="2" type="ORF">ATY89_05085</name>
    <name evidence="3" type="ORF">ATZ20_08110</name>
</gene>
<dbReference type="AlphaFoldDB" id="A0A0U2WTF7"/>
<dbReference type="GeneID" id="14550768"/>
<dbReference type="EMBL" id="CP013694">
    <property type="protein sequence ID" value="ALU29378.1"/>
    <property type="molecule type" value="Genomic_DNA"/>
</dbReference>
<evidence type="ECO:0000313" key="3">
    <source>
        <dbReference type="EMBL" id="ALU32107.1"/>
    </source>
</evidence>
<dbReference type="PANTHER" id="PTHR46191:SF2">
    <property type="entry name" value="HALOACID DEHALOGENASE-LIKE HYDROLASE DOMAIN-CONTAINING PROTEIN 3"/>
    <property type="match status" value="1"/>
</dbReference>
<comment type="similarity">
    <text evidence="1">Belongs to the HAD-like hydrolase superfamily.</text>
</comment>
<evidence type="ECO:0000313" key="5">
    <source>
        <dbReference type="Proteomes" id="UP000065473"/>
    </source>
</evidence>
<protein>
    <submittedName>
        <fullName evidence="2">Haloacid dehalogenase</fullName>
    </submittedName>
</protein>
<reference evidence="4 5" key="1">
    <citation type="submission" date="2015-12" db="EMBL/GenBank/DDBJ databases">
        <title>A stable core within a dynamic pangenome in Sulfolobus acidocaldarius.</title>
        <authorList>
            <person name="Anderson R."/>
            <person name="Kouris A."/>
            <person name="Seward C."/>
            <person name="Campbell K."/>
            <person name="Whitaker R."/>
        </authorList>
    </citation>
    <scope>NUCLEOTIDE SEQUENCE [LARGE SCALE GENOMIC DNA]</scope>
    <source>
        <strain evidence="2 5">GG12-C01-09</strain>
        <strain evidence="3 4">NG05B_CO5_07</strain>
    </source>
</reference>
<dbReference type="Gene3D" id="1.10.150.660">
    <property type="match status" value="1"/>
</dbReference>
<dbReference type="Proteomes" id="UP000065473">
    <property type="component" value="Chromosome"/>
</dbReference>
<dbReference type="InterPro" id="IPR006439">
    <property type="entry name" value="HAD-SF_hydro_IA"/>
</dbReference>
<dbReference type="RefSeq" id="WP_011277157.1">
    <property type="nucleotide sequence ID" value="NZ_BHWZ01000001.1"/>
</dbReference>
<evidence type="ECO:0000313" key="2">
    <source>
        <dbReference type="EMBL" id="ALU29378.1"/>
    </source>
</evidence>
<dbReference type="PANTHER" id="PTHR46191">
    <property type="match status" value="1"/>
</dbReference>
<accession>A0A0U2WTF7</accession>
<dbReference type="SUPFAM" id="SSF56784">
    <property type="entry name" value="HAD-like"/>
    <property type="match status" value="1"/>
</dbReference>
<dbReference type="OMA" id="MAVWSHY"/>
<dbReference type="OrthoDB" id="31229at2157"/>
<organism evidence="2 5">
    <name type="scientific">Sulfolobus acidocaldarius</name>
    <dbReference type="NCBI Taxonomy" id="2285"/>
    <lineage>
        <taxon>Archaea</taxon>
        <taxon>Thermoproteota</taxon>
        <taxon>Thermoprotei</taxon>
        <taxon>Sulfolobales</taxon>
        <taxon>Sulfolobaceae</taxon>
        <taxon>Sulfolobus</taxon>
    </lineage>
</organism>
<dbReference type="SFLD" id="SFLDG01129">
    <property type="entry name" value="C1.5:_HAD__Beta-PGM__Phosphata"/>
    <property type="match status" value="1"/>
</dbReference>
<dbReference type="SFLD" id="SFLDS00003">
    <property type="entry name" value="Haloacid_Dehalogenase"/>
    <property type="match status" value="1"/>
</dbReference>
<proteinExistence type="inferred from homology"/>
<dbReference type="PaxDb" id="1435377-SUSAZ_01210"/>
<dbReference type="PRINTS" id="PR00413">
    <property type="entry name" value="HADHALOGNASE"/>
</dbReference>
<dbReference type="NCBIfam" id="TIGR01549">
    <property type="entry name" value="HAD-SF-IA-v1"/>
    <property type="match status" value="1"/>
</dbReference>
<dbReference type="InterPro" id="IPR036412">
    <property type="entry name" value="HAD-like_sf"/>
</dbReference>